<proteinExistence type="evidence at transcript level"/>
<accession>R4UP17</accession>
<name>R4UP17_COPFO</name>
<evidence type="ECO:0000313" key="1">
    <source>
        <dbReference type="EMBL" id="AGM32920.1"/>
    </source>
</evidence>
<dbReference type="AlphaFoldDB" id="R4UP17"/>
<protein>
    <submittedName>
        <fullName evidence="1">Uncharacterized protein</fullName>
    </submittedName>
</protein>
<reference evidence="1" key="1">
    <citation type="submission" date="2013-03" db="EMBL/GenBank/DDBJ databases">
        <title>Immune-Related transcriptome of Coptotermes formosanus Shiraki workers: the defense mechanism.</title>
        <authorList>
            <person name="Hussain A."/>
            <person name="Li Y.F."/>
            <person name="Wen S.Y."/>
        </authorList>
    </citation>
    <scope>NUCLEOTIDE SEQUENCE</scope>
</reference>
<organism evidence="1">
    <name type="scientific">Coptotermes formosanus</name>
    <name type="common">Formosan subterranean termite</name>
    <dbReference type="NCBI Taxonomy" id="36987"/>
    <lineage>
        <taxon>Eukaryota</taxon>
        <taxon>Metazoa</taxon>
        <taxon>Ecdysozoa</taxon>
        <taxon>Arthropoda</taxon>
        <taxon>Hexapoda</taxon>
        <taxon>Insecta</taxon>
        <taxon>Pterygota</taxon>
        <taxon>Neoptera</taxon>
        <taxon>Polyneoptera</taxon>
        <taxon>Dictyoptera</taxon>
        <taxon>Blattodea</taxon>
        <taxon>Blattoidea</taxon>
        <taxon>Termitoidae</taxon>
        <taxon>Rhinotermitidae</taxon>
        <taxon>Coptotermes</taxon>
    </lineage>
</organism>
<dbReference type="EMBL" id="KC741096">
    <property type="protein sequence ID" value="AGM32920.1"/>
    <property type="molecule type" value="mRNA"/>
</dbReference>
<sequence length="181" mass="18858">MSQFDQNFSDLFGNSEADACRSNLTQQHYSIGNESMALFKAGASIINQTIHNGTKILTAAATSLSTAIPQAISNYTKCVSSYKGLTSFIGFGVCVATVGAKQFAVFANTTNTQVQAAQRIFNQLLSPSSVNSTVHTLPQMAEVATQIFASVAAKIAAATAQAVACVAQTMNATFAGSDPSN</sequence>